<evidence type="ECO:0000259" key="9">
    <source>
        <dbReference type="PROSITE" id="PS50109"/>
    </source>
</evidence>
<evidence type="ECO:0000256" key="2">
    <source>
        <dbReference type="ARBA" id="ARBA00012438"/>
    </source>
</evidence>
<accession>A0A4Y6V6J5</accession>
<keyword evidence="5" id="KW-0547">Nucleotide-binding</keyword>
<keyword evidence="4" id="KW-0808">Transferase</keyword>
<dbReference type="Gene3D" id="3.30.565.10">
    <property type="entry name" value="Histidine kinase-like ATPase, C-terminal domain"/>
    <property type="match status" value="1"/>
</dbReference>
<evidence type="ECO:0000256" key="3">
    <source>
        <dbReference type="ARBA" id="ARBA00022553"/>
    </source>
</evidence>
<keyword evidence="11" id="KW-1185">Reference proteome</keyword>
<keyword evidence="3" id="KW-0597">Phosphoprotein</keyword>
<dbReference type="EMBL" id="CP032485">
    <property type="protein sequence ID" value="QDH25689.1"/>
    <property type="molecule type" value="Genomic_DNA"/>
</dbReference>
<dbReference type="Gene3D" id="3.30.450.20">
    <property type="entry name" value="PAS domain"/>
    <property type="match status" value="1"/>
</dbReference>
<dbReference type="AlphaFoldDB" id="A0A4Y6V6J5"/>
<keyword evidence="6 10" id="KW-0418">Kinase</keyword>
<dbReference type="GO" id="GO:0004673">
    <property type="term" value="F:protein histidine kinase activity"/>
    <property type="evidence" value="ECO:0007669"/>
    <property type="project" value="UniProtKB-EC"/>
</dbReference>
<proteinExistence type="predicted"/>
<dbReference type="KEGG" id="ntn:D5366_11240"/>
<evidence type="ECO:0000256" key="8">
    <source>
        <dbReference type="SAM" id="Phobius"/>
    </source>
</evidence>
<name>A0A4Y6V6J5_9PROT</name>
<evidence type="ECO:0000256" key="7">
    <source>
        <dbReference type="ARBA" id="ARBA00022840"/>
    </source>
</evidence>
<protein>
    <recommendedName>
        <fullName evidence="2">histidine kinase</fullName>
        <ecNumber evidence="2">2.7.13.3</ecNumber>
    </recommendedName>
</protein>
<dbReference type="SUPFAM" id="SSF55874">
    <property type="entry name" value="ATPase domain of HSP90 chaperone/DNA topoisomerase II/histidine kinase"/>
    <property type="match status" value="1"/>
</dbReference>
<dbReference type="InterPro" id="IPR036890">
    <property type="entry name" value="HATPase_C_sf"/>
</dbReference>
<keyword evidence="8" id="KW-0812">Transmembrane</keyword>
<evidence type="ECO:0000313" key="10">
    <source>
        <dbReference type="EMBL" id="QDH25689.1"/>
    </source>
</evidence>
<gene>
    <name evidence="10" type="ORF">D5366_11240</name>
</gene>
<evidence type="ECO:0000256" key="6">
    <source>
        <dbReference type="ARBA" id="ARBA00022777"/>
    </source>
</evidence>
<dbReference type="PANTHER" id="PTHR41523:SF8">
    <property type="entry name" value="ETHYLENE RESPONSE SENSOR PROTEIN"/>
    <property type="match status" value="1"/>
</dbReference>
<comment type="catalytic activity">
    <reaction evidence="1">
        <text>ATP + protein L-histidine = ADP + protein N-phospho-L-histidine.</text>
        <dbReference type="EC" id="2.7.13.3"/>
    </reaction>
</comment>
<dbReference type="PANTHER" id="PTHR41523">
    <property type="entry name" value="TWO-COMPONENT SYSTEM SENSOR PROTEIN"/>
    <property type="match status" value="1"/>
</dbReference>
<evidence type="ECO:0000256" key="1">
    <source>
        <dbReference type="ARBA" id="ARBA00000085"/>
    </source>
</evidence>
<keyword evidence="7" id="KW-0067">ATP-binding</keyword>
<dbReference type="RefSeq" id="WP_141493700.1">
    <property type="nucleotide sequence ID" value="NZ_CP032485.1"/>
</dbReference>
<sequence>MLLLITSATLPLAIISVSISWNKYNESLEAPKNEAFRQAQEALVTVTRDINQTQRAAEFFSKYPYDPSFSHNFFQMLDQASNGNFCLISIFDAEGQIVFSEKTVKKNQCAYINPSTLPNDRPNFIDEGQNIIQVDNNIFVSNTIKFKKDDFRKYYIKIYRNITNDLFTSNNTHYYFISRKNKSLNESIDYISPIISETESLKVKKLIEEGIEKKNIIQKYDSLYLQKVLGNTWMLTTNYWGEQKRTSQYILLFDISLIFGVIAIELMIIAVCSREYLVEPLEYLALAVAQWRNGAEFSPNRKNDVPLEVRQLERAFLRATRHLKLRETELKNAAQRQEHLIHEIHHRVKNNLQVIASLLNLHANQIKSPEVQGEFRRVRDRVQALSSLHHHLYDNPELTTLRANIFIPEIAQNVLMSHGPASTAHIDIKLDIDDVLIPQSQSVPVTLIITEILSNSLRYAFPSNQRGIICISLKKQETTNGESRVLLTLSDDGVGIASEKNSQPNQQPLSGIGRQLIRGFARQLRAELIIRHDTGTIYSLSFALDPVEPTPSALAERVLNS</sequence>
<evidence type="ECO:0000256" key="5">
    <source>
        <dbReference type="ARBA" id="ARBA00022741"/>
    </source>
</evidence>
<feature type="transmembrane region" description="Helical" evidence="8">
    <location>
        <begin position="249"/>
        <end position="272"/>
    </location>
</feature>
<organism evidence="10 11">
    <name type="scientific">Neokomagataea tanensis</name>
    <dbReference type="NCBI Taxonomy" id="661191"/>
    <lineage>
        <taxon>Bacteria</taxon>
        <taxon>Pseudomonadati</taxon>
        <taxon>Pseudomonadota</taxon>
        <taxon>Alphaproteobacteria</taxon>
        <taxon>Acetobacterales</taxon>
        <taxon>Acetobacteraceae</taxon>
        <taxon>Neokomagataea</taxon>
    </lineage>
</organism>
<dbReference type="InterPro" id="IPR011495">
    <property type="entry name" value="Sig_transdc_His_kin_sub2_dim/P"/>
</dbReference>
<dbReference type="GO" id="GO:0005524">
    <property type="term" value="F:ATP binding"/>
    <property type="evidence" value="ECO:0007669"/>
    <property type="project" value="UniProtKB-KW"/>
</dbReference>
<evidence type="ECO:0000256" key="4">
    <source>
        <dbReference type="ARBA" id="ARBA00022679"/>
    </source>
</evidence>
<dbReference type="InterPro" id="IPR005467">
    <property type="entry name" value="His_kinase_dom"/>
</dbReference>
<dbReference type="PROSITE" id="PS50109">
    <property type="entry name" value="HIS_KIN"/>
    <property type="match status" value="1"/>
</dbReference>
<keyword evidence="8" id="KW-1133">Transmembrane helix</keyword>
<dbReference type="Pfam" id="PF07568">
    <property type="entry name" value="HisKA_2"/>
    <property type="match status" value="1"/>
</dbReference>
<dbReference type="OrthoDB" id="9767435at2"/>
<keyword evidence="8" id="KW-0472">Membrane</keyword>
<dbReference type="EC" id="2.7.13.3" evidence="2"/>
<reference evidence="10 11" key="1">
    <citation type="submission" date="2018-09" db="EMBL/GenBank/DDBJ databases">
        <title>The complete genome sequence of Neokomagataea tanensis NBRC 106556(T).</title>
        <authorList>
            <person name="Chua K.-O."/>
            <person name="See-Too W.-S."/>
            <person name="Hong K.-W."/>
            <person name="Yin W.-F."/>
            <person name="Chan K.-G."/>
        </authorList>
    </citation>
    <scope>NUCLEOTIDE SEQUENCE [LARGE SCALE GENOMIC DNA]</scope>
    <source>
        <strain evidence="11">AH13 \ NBRC 106556</strain>
    </source>
</reference>
<feature type="domain" description="Histidine kinase" evidence="9">
    <location>
        <begin position="343"/>
        <end position="546"/>
    </location>
</feature>
<dbReference type="Proteomes" id="UP000317214">
    <property type="component" value="Chromosome"/>
</dbReference>
<evidence type="ECO:0000313" key="11">
    <source>
        <dbReference type="Proteomes" id="UP000317214"/>
    </source>
</evidence>